<dbReference type="AlphaFoldDB" id="A0A7C4GJ73"/>
<evidence type="ECO:0000256" key="1">
    <source>
        <dbReference type="ARBA" id="ARBA00023002"/>
    </source>
</evidence>
<proteinExistence type="predicted"/>
<gene>
    <name evidence="3" type="ORF">ENS41_06140</name>
</gene>
<feature type="domain" description="Thiamine pyrophosphate enzyme TPP-binding" evidence="2">
    <location>
        <begin position="46"/>
        <end position="191"/>
    </location>
</feature>
<organism evidence="3">
    <name type="scientific">candidate division WOR-3 bacterium</name>
    <dbReference type="NCBI Taxonomy" id="2052148"/>
    <lineage>
        <taxon>Bacteria</taxon>
        <taxon>Bacteria division WOR-3</taxon>
    </lineage>
</organism>
<sequence>MTDSDFLKPGSLPFCAGCGHHLVARNTARALARLSLDPLDVVLVTDIGCHGIVDRFFLTHTVHGLHGRAAALGAGIAAGLGRGKVIVFMGDGGASIGIQHLVECASRNFPLSVVVHNNMLYGMTGGQPSAMTPCGFRTAVMPGGKVEPGYDLCRIIHAAGAENVRRISGAGDFSEELAEAFAVPGFSLVEVVESCPSYGIRHNPGRKPADIARDAGLEFGVWQNPGRPVARLSPRADCQSLLELERLTVNWSSPLRGRFSVLVAGSAGGRVQQAAEALARAAVSTGLNASKKGAYPVTVGTGYSAAELILSSEPILHTGVVQPDAAVVVSADGLNYAGKVVQRMAAGQLVIDDGLELPPTGARVWRRPFQKLAGVKDAALLALLFLLRCNPVIPTAALLAAAKSGRGTDLFALLERLDEVRDSAIS</sequence>
<evidence type="ECO:0000313" key="3">
    <source>
        <dbReference type="EMBL" id="HGK28519.1"/>
    </source>
</evidence>
<dbReference type="Gene3D" id="3.40.920.10">
    <property type="entry name" value="Pyruvate-ferredoxin oxidoreductase, PFOR, domain III"/>
    <property type="match status" value="1"/>
</dbReference>
<dbReference type="SUPFAM" id="SSF53323">
    <property type="entry name" value="Pyruvate-ferredoxin oxidoreductase, PFOR, domain III"/>
    <property type="match status" value="1"/>
</dbReference>
<comment type="caution">
    <text evidence="3">The sequence shown here is derived from an EMBL/GenBank/DDBJ whole genome shotgun (WGS) entry which is preliminary data.</text>
</comment>
<dbReference type="Pfam" id="PF02775">
    <property type="entry name" value="TPP_enzyme_C"/>
    <property type="match status" value="1"/>
</dbReference>
<dbReference type="InterPro" id="IPR011766">
    <property type="entry name" value="TPP_enzyme_TPP-bd"/>
</dbReference>
<dbReference type="EMBL" id="DSUT01000129">
    <property type="protein sequence ID" value="HGK28519.1"/>
    <property type="molecule type" value="Genomic_DNA"/>
</dbReference>
<dbReference type="InterPro" id="IPR051457">
    <property type="entry name" value="2-oxoacid:Fd_oxidoreductase"/>
</dbReference>
<dbReference type="GO" id="GO:0030976">
    <property type="term" value="F:thiamine pyrophosphate binding"/>
    <property type="evidence" value="ECO:0007669"/>
    <property type="project" value="InterPro"/>
</dbReference>
<evidence type="ECO:0000259" key="2">
    <source>
        <dbReference type="Pfam" id="PF02775"/>
    </source>
</evidence>
<dbReference type="InterPro" id="IPR029061">
    <property type="entry name" value="THDP-binding"/>
</dbReference>
<dbReference type="GO" id="GO:0016625">
    <property type="term" value="F:oxidoreductase activity, acting on the aldehyde or oxo group of donors, iron-sulfur protein as acceptor"/>
    <property type="evidence" value="ECO:0007669"/>
    <property type="project" value="UniProtKB-ARBA"/>
</dbReference>
<name>A0A7C4GJ73_UNCW3</name>
<dbReference type="SUPFAM" id="SSF52518">
    <property type="entry name" value="Thiamin diphosphate-binding fold (THDP-binding)"/>
    <property type="match status" value="1"/>
</dbReference>
<dbReference type="GO" id="GO:0045333">
    <property type="term" value="P:cellular respiration"/>
    <property type="evidence" value="ECO:0007669"/>
    <property type="project" value="UniProtKB-ARBA"/>
</dbReference>
<keyword evidence="1" id="KW-0560">Oxidoreductase</keyword>
<accession>A0A7C4GJ73</accession>
<dbReference type="Gene3D" id="3.40.50.970">
    <property type="match status" value="1"/>
</dbReference>
<reference evidence="3" key="1">
    <citation type="journal article" date="2020" name="mSystems">
        <title>Genome- and Community-Level Interaction Insights into Carbon Utilization and Element Cycling Functions of Hydrothermarchaeota in Hydrothermal Sediment.</title>
        <authorList>
            <person name="Zhou Z."/>
            <person name="Liu Y."/>
            <person name="Xu W."/>
            <person name="Pan J."/>
            <person name="Luo Z.H."/>
            <person name="Li M."/>
        </authorList>
    </citation>
    <scope>NUCLEOTIDE SEQUENCE [LARGE SCALE GENOMIC DNA]</scope>
    <source>
        <strain evidence="3">SpSt-488</strain>
    </source>
</reference>
<dbReference type="PANTHER" id="PTHR48084:SF4">
    <property type="entry name" value="2-OXOGLUTARATE OXIDOREDUCTASE SUBUNIT KORB"/>
    <property type="match status" value="1"/>
</dbReference>
<protein>
    <recommendedName>
        <fullName evidence="2">Thiamine pyrophosphate enzyme TPP-binding domain-containing protein</fullName>
    </recommendedName>
</protein>
<dbReference type="PANTHER" id="PTHR48084">
    <property type="entry name" value="2-OXOGLUTARATE OXIDOREDUCTASE SUBUNIT KORB-RELATED"/>
    <property type="match status" value="1"/>
</dbReference>
<dbReference type="InterPro" id="IPR002869">
    <property type="entry name" value="Pyrv_flavodox_OxRed_cen"/>
</dbReference>